<dbReference type="GO" id="GO:0003723">
    <property type="term" value="F:RNA binding"/>
    <property type="evidence" value="ECO:0007669"/>
    <property type="project" value="InterPro"/>
</dbReference>
<dbReference type="InterPro" id="IPR042092">
    <property type="entry name" value="PsdUridine_s_RsuA/RluB/E/F_cat"/>
</dbReference>
<dbReference type="GO" id="GO:0009982">
    <property type="term" value="F:pseudouridine synthase activity"/>
    <property type="evidence" value="ECO:0007669"/>
    <property type="project" value="InterPro"/>
</dbReference>
<evidence type="ECO:0000256" key="3">
    <source>
        <dbReference type="RuleBase" id="RU003887"/>
    </source>
</evidence>
<dbReference type="SUPFAM" id="SSF55120">
    <property type="entry name" value="Pseudouridine synthase"/>
    <property type="match status" value="1"/>
</dbReference>
<evidence type="ECO:0000256" key="2">
    <source>
        <dbReference type="ARBA" id="ARBA00023235"/>
    </source>
</evidence>
<dbReference type="EC" id="5.4.99.-" evidence="3"/>
<evidence type="ECO:0000313" key="5">
    <source>
        <dbReference type="EMBL" id="SUB58094.1"/>
    </source>
</evidence>
<protein>
    <recommendedName>
        <fullName evidence="3">Pseudouridine synthase</fullName>
        <ecNumber evidence="3">5.4.99.-</ecNumber>
    </recommendedName>
</protein>
<dbReference type="Gene3D" id="3.30.70.1560">
    <property type="entry name" value="Alpha-L RNA-binding motif"/>
    <property type="match status" value="1"/>
</dbReference>
<name>A0A379C736_9PAST</name>
<proteinExistence type="inferred from homology"/>
<dbReference type="InterPro" id="IPR020103">
    <property type="entry name" value="PsdUridine_synth_cat_dom_sf"/>
</dbReference>
<sequence>MTSIKPTSKPNSLKFRAKINSKFSLKSKTSKRKPLPSFDDTVIVLFNKPYDVLTQFSDDLGRQTLKDFIDIPNVYPVGRLDRNSEGLLLLTNNGQIQHRLANPTFEKSKTYWVQVEGVPSQEDLAKLEQGVILKDGLTKPAKVKLIGEPDFNWQSAPKIRERKSIPTSWIELTITEGRNRQVRRMTANIGFPTLRLIRVGLGDFSITALESGEYRILDSIHKRELFKQLKLQ</sequence>
<dbReference type="GO" id="GO:0006364">
    <property type="term" value="P:rRNA processing"/>
    <property type="evidence" value="ECO:0007669"/>
    <property type="project" value="UniProtKB-ARBA"/>
</dbReference>
<dbReference type="PANTHER" id="PTHR47683:SF2">
    <property type="entry name" value="RNA-BINDING S4 DOMAIN-CONTAINING PROTEIN"/>
    <property type="match status" value="1"/>
</dbReference>
<feature type="domain" description="Pseudouridine synthase RsuA/RluA-like" evidence="4">
    <location>
        <begin position="43"/>
        <end position="187"/>
    </location>
</feature>
<dbReference type="InterPro" id="IPR018496">
    <property type="entry name" value="PsdUridine_synth_RsuA/RluB_CS"/>
</dbReference>
<dbReference type="NCBIfam" id="TIGR00093">
    <property type="entry name" value="pseudouridine synthase"/>
    <property type="match status" value="1"/>
</dbReference>
<dbReference type="Gene3D" id="3.30.70.580">
    <property type="entry name" value="Pseudouridine synthase I, catalytic domain, N-terminal subdomain"/>
    <property type="match status" value="1"/>
</dbReference>
<comment type="similarity">
    <text evidence="1 3">Belongs to the pseudouridine synthase RsuA family.</text>
</comment>
<dbReference type="RefSeq" id="WP_115314550.1">
    <property type="nucleotide sequence ID" value="NZ_LWIF01000001.1"/>
</dbReference>
<dbReference type="PROSITE" id="PS01149">
    <property type="entry name" value="PSI_RSU"/>
    <property type="match status" value="1"/>
</dbReference>
<evidence type="ECO:0000259" key="4">
    <source>
        <dbReference type="Pfam" id="PF00849"/>
    </source>
</evidence>
<accession>A0A379C736</accession>
<dbReference type="PANTHER" id="PTHR47683">
    <property type="entry name" value="PSEUDOURIDINE SYNTHASE FAMILY PROTEIN-RELATED"/>
    <property type="match status" value="1"/>
</dbReference>
<dbReference type="InterPro" id="IPR050343">
    <property type="entry name" value="RsuA_PseudoU_synthase"/>
</dbReference>
<dbReference type="InterPro" id="IPR000748">
    <property type="entry name" value="PsdUridine_synth_RsuA/RluB/E/F"/>
</dbReference>
<dbReference type="Proteomes" id="UP000255417">
    <property type="component" value="Unassembled WGS sequence"/>
</dbReference>
<reference evidence="5 6" key="1">
    <citation type="submission" date="2018-06" db="EMBL/GenBank/DDBJ databases">
        <authorList>
            <consortium name="Pathogen Informatics"/>
            <person name="Doyle S."/>
        </authorList>
    </citation>
    <scope>NUCLEOTIDE SEQUENCE [LARGE SCALE GENOMIC DNA]</scope>
    <source>
        <strain evidence="5 6">NCTC12872</strain>
    </source>
</reference>
<keyword evidence="2 3" id="KW-0413">Isomerase</keyword>
<evidence type="ECO:0000313" key="6">
    <source>
        <dbReference type="Proteomes" id="UP000255417"/>
    </source>
</evidence>
<dbReference type="Pfam" id="PF00849">
    <property type="entry name" value="PseudoU_synth_2"/>
    <property type="match status" value="1"/>
</dbReference>
<gene>
    <name evidence="5" type="primary">rluE</name>
    <name evidence="5" type="ORF">NCTC12872_00044</name>
</gene>
<dbReference type="InterPro" id="IPR006145">
    <property type="entry name" value="PsdUridine_synth_RsuA/RluA"/>
</dbReference>
<dbReference type="InterPro" id="IPR020094">
    <property type="entry name" value="TruA/RsuA/RluB/E/F_N"/>
</dbReference>
<organism evidence="5 6">
    <name type="scientific">Phocoenobacter uteri</name>
    <dbReference type="NCBI Taxonomy" id="146806"/>
    <lineage>
        <taxon>Bacteria</taxon>
        <taxon>Pseudomonadati</taxon>
        <taxon>Pseudomonadota</taxon>
        <taxon>Gammaproteobacteria</taxon>
        <taxon>Pasteurellales</taxon>
        <taxon>Pasteurellaceae</taxon>
        <taxon>Phocoenobacter</taxon>
    </lineage>
</organism>
<dbReference type="AlphaFoldDB" id="A0A379C736"/>
<dbReference type="EMBL" id="UGTA01000001">
    <property type="protein sequence ID" value="SUB58094.1"/>
    <property type="molecule type" value="Genomic_DNA"/>
</dbReference>
<dbReference type="GO" id="GO:0140098">
    <property type="term" value="F:catalytic activity, acting on RNA"/>
    <property type="evidence" value="ECO:0007669"/>
    <property type="project" value="UniProtKB-ARBA"/>
</dbReference>
<dbReference type="OrthoDB" id="9807213at2"/>
<dbReference type="GO" id="GO:0001522">
    <property type="term" value="P:pseudouridine synthesis"/>
    <property type="evidence" value="ECO:0007669"/>
    <property type="project" value="InterPro"/>
</dbReference>
<evidence type="ECO:0000256" key="1">
    <source>
        <dbReference type="ARBA" id="ARBA00008348"/>
    </source>
</evidence>
<keyword evidence="6" id="KW-1185">Reference proteome</keyword>